<feature type="signal peptide" evidence="2">
    <location>
        <begin position="1"/>
        <end position="16"/>
    </location>
</feature>
<feature type="region of interest" description="Disordered" evidence="1">
    <location>
        <begin position="144"/>
        <end position="171"/>
    </location>
</feature>
<gene>
    <name evidence="3" type="ORF">BDV96DRAFT_684919</name>
</gene>
<dbReference type="Proteomes" id="UP000799770">
    <property type="component" value="Unassembled WGS sequence"/>
</dbReference>
<dbReference type="EMBL" id="ML977317">
    <property type="protein sequence ID" value="KAF2118267.1"/>
    <property type="molecule type" value="Genomic_DNA"/>
</dbReference>
<sequence>MKYSTIIVSLAAGVFALPQDQSTITSAPASAASGSLTPQQSCALYSCQAGDVTCQASCLGIARPNSSQAVETTECAAKCDQGDGSPEATEKYSECVQSCIASLFPSSQTAGLPAAASGASNAASNAASATGAAASAASSGASRAASGTTAQPTGSATGSGAASSSTPTGAAKSNNVQVAGAGLVGIVLAMFAL</sequence>
<keyword evidence="2" id="KW-0732">Signal</keyword>
<evidence type="ECO:0000256" key="2">
    <source>
        <dbReference type="SAM" id="SignalP"/>
    </source>
</evidence>
<proteinExistence type="predicted"/>
<keyword evidence="4" id="KW-1185">Reference proteome</keyword>
<evidence type="ECO:0008006" key="5">
    <source>
        <dbReference type="Google" id="ProtNLM"/>
    </source>
</evidence>
<accession>A0A6A5ZHI8</accession>
<protein>
    <recommendedName>
        <fullName evidence="5">Extracellular membrane protein CFEM domain-containing protein</fullName>
    </recommendedName>
</protein>
<feature type="chain" id="PRO_5025475265" description="Extracellular membrane protein CFEM domain-containing protein" evidence="2">
    <location>
        <begin position="17"/>
        <end position="193"/>
    </location>
</feature>
<dbReference type="AlphaFoldDB" id="A0A6A5ZHI8"/>
<evidence type="ECO:0000313" key="4">
    <source>
        <dbReference type="Proteomes" id="UP000799770"/>
    </source>
</evidence>
<reference evidence="3" key="1">
    <citation type="journal article" date="2020" name="Stud. Mycol.">
        <title>101 Dothideomycetes genomes: a test case for predicting lifestyles and emergence of pathogens.</title>
        <authorList>
            <person name="Haridas S."/>
            <person name="Albert R."/>
            <person name="Binder M."/>
            <person name="Bloem J."/>
            <person name="Labutti K."/>
            <person name="Salamov A."/>
            <person name="Andreopoulos B."/>
            <person name="Baker S."/>
            <person name="Barry K."/>
            <person name="Bills G."/>
            <person name="Bluhm B."/>
            <person name="Cannon C."/>
            <person name="Castanera R."/>
            <person name="Culley D."/>
            <person name="Daum C."/>
            <person name="Ezra D."/>
            <person name="Gonzalez J."/>
            <person name="Henrissat B."/>
            <person name="Kuo A."/>
            <person name="Liang C."/>
            <person name="Lipzen A."/>
            <person name="Lutzoni F."/>
            <person name="Magnuson J."/>
            <person name="Mondo S."/>
            <person name="Nolan M."/>
            <person name="Ohm R."/>
            <person name="Pangilinan J."/>
            <person name="Park H.-J."/>
            <person name="Ramirez L."/>
            <person name="Alfaro M."/>
            <person name="Sun H."/>
            <person name="Tritt A."/>
            <person name="Yoshinaga Y."/>
            <person name="Zwiers L.-H."/>
            <person name="Turgeon B."/>
            <person name="Goodwin S."/>
            <person name="Spatafora J."/>
            <person name="Crous P."/>
            <person name="Grigoriev I."/>
        </authorList>
    </citation>
    <scope>NUCLEOTIDE SEQUENCE</scope>
    <source>
        <strain evidence="3">CBS 627.86</strain>
    </source>
</reference>
<dbReference type="OrthoDB" id="5597238at2759"/>
<organism evidence="3 4">
    <name type="scientific">Lophiotrema nucula</name>
    <dbReference type="NCBI Taxonomy" id="690887"/>
    <lineage>
        <taxon>Eukaryota</taxon>
        <taxon>Fungi</taxon>
        <taxon>Dikarya</taxon>
        <taxon>Ascomycota</taxon>
        <taxon>Pezizomycotina</taxon>
        <taxon>Dothideomycetes</taxon>
        <taxon>Pleosporomycetidae</taxon>
        <taxon>Pleosporales</taxon>
        <taxon>Lophiotremataceae</taxon>
        <taxon>Lophiotrema</taxon>
    </lineage>
</organism>
<evidence type="ECO:0000256" key="1">
    <source>
        <dbReference type="SAM" id="MobiDB-lite"/>
    </source>
</evidence>
<evidence type="ECO:0000313" key="3">
    <source>
        <dbReference type="EMBL" id="KAF2118267.1"/>
    </source>
</evidence>
<name>A0A6A5ZHI8_9PLEO</name>